<dbReference type="EMBL" id="CAEZXN010000025">
    <property type="protein sequence ID" value="CAB4699724.1"/>
    <property type="molecule type" value="Genomic_DNA"/>
</dbReference>
<sequence>MPKIEASNVANHRERRRAALLAAAVELAMEEGSGSVTMSAVAARAGLSRSSLYEYFDSREDLIADLVLDELDLWAASLDEQVSATATALEHVEAWMVGALEYVIAGKHRLARELSSVALPPHRVPEVRAAHHRLTGPLISALTEAGTSNPVRVANFVNGIVEATTRRVDGGNTDAEAEVKAAIEFALAGVRAQIR</sequence>
<reference evidence="4" key="1">
    <citation type="submission" date="2020-05" db="EMBL/GenBank/DDBJ databases">
        <authorList>
            <person name="Chiriac C."/>
            <person name="Salcher M."/>
            <person name="Ghai R."/>
            <person name="Kavagutti S V."/>
        </authorList>
    </citation>
    <scope>NUCLEOTIDE SEQUENCE</scope>
</reference>
<name>A0A6J6PV72_9ZZZZ</name>
<dbReference type="Pfam" id="PF00440">
    <property type="entry name" value="TetR_N"/>
    <property type="match status" value="1"/>
</dbReference>
<dbReference type="InterPro" id="IPR009057">
    <property type="entry name" value="Homeodomain-like_sf"/>
</dbReference>
<dbReference type="InterPro" id="IPR001647">
    <property type="entry name" value="HTH_TetR"/>
</dbReference>
<dbReference type="SUPFAM" id="SSF46689">
    <property type="entry name" value="Homeodomain-like"/>
    <property type="match status" value="1"/>
</dbReference>
<evidence type="ECO:0000256" key="1">
    <source>
        <dbReference type="ARBA" id="ARBA00023125"/>
    </source>
</evidence>
<dbReference type="PANTHER" id="PTHR30055:SF226">
    <property type="entry name" value="HTH-TYPE TRANSCRIPTIONAL REGULATOR PKSA"/>
    <property type="match status" value="1"/>
</dbReference>
<evidence type="ECO:0000259" key="2">
    <source>
        <dbReference type="PROSITE" id="PS50977"/>
    </source>
</evidence>
<evidence type="ECO:0000313" key="3">
    <source>
        <dbReference type="EMBL" id="CAB4676972.1"/>
    </source>
</evidence>
<gene>
    <name evidence="3" type="ORF">UFOPK2342_00855</name>
    <name evidence="4" type="ORF">UFOPK2423_01106</name>
    <name evidence="5" type="ORF">UFOPK3266_01056</name>
    <name evidence="6" type="ORF">UFOPK4367_00309</name>
</gene>
<dbReference type="PRINTS" id="PR00455">
    <property type="entry name" value="HTHTETR"/>
</dbReference>
<dbReference type="PROSITE" id="PS50977">
    <property type="entry name" value="HTH_TETR_2"/>
    <property type="match status" value="1"/>
</dbReference>
<evidence type="ECO:0000313" key="5">
    <source>
        <dbReference type="EMBL" id="CAB4844157.1"/>
    </source>
</evidence>
<evidence type="ECO:0000313" key="4">
    <source>
        <dbReference type="EMBL" id="CAB4699724.1"/>
    </source>
</evidence>
<keyword evidence="1" id="KW-0238">DNA-binding</keyword>
<dbReference type="InterPro" id="IPR050109">
    <property type="entry name" value="HTH-type_TetR-like_transc_reg"/>
</dbReference>
<dbReference type="EMBL" id="CAFBAA010000027">
    <property type="protein sequence ID" value="CAB4844157.1"/>
    <property type="molecule type" value="Genomic_DNA"/>
</dbReference>
<evidence type="ECO:0000313" key="6">
    <source>
        <dbReference type="EMBL" id="CAB5072546.1"/>
    </source>
</evidence>
<proteinExistence type="predicted"/>
<dbReference type="PANTHER" id="PTHR30055">
    <property type="entry name" value="HTH-TYPE TRANSCRIPTIONAL REGULATOR RUTR"/>
    <property type="match status" value="1"/>
</dbReference>
<dbReference type="GO" id="GO:0000976">
    <property type="term" value="F:transcription cis-regulatory region binding"/>
    <property type="evidence" value="ECO:0007669"/>
    <property type="project" value="TreeGrafter"/>
</dbReference>
<protein>
    <submittedName>
        <fullName evidence="4">Unannotated protein</fullName>
    </submittedName>
</protein>
<dbReference type="AlphaFoldDB" id="A0A6J6PV72"/>
<dbReference type="Gene3D" id="1.10.357.10">
    <property type="entry name" value="Tetracycline Repressor, domain 2"/>
    <property type="match status" value="1"/>
</dbReference>
<feature type="domain" description="HTH tetR-type" evidence="2">
    <location>
        <begin position="14"/>
        <end position="74"/>
    </location>
</feature>
<dbReference type="EMBL" id="CAFBRC010000013">
    <property type="protein sequence ID" value="CAB5072546.1"/>
    <property type="molecule type" value="Genomic_DNA"/>
</dbReference>
<accession>A0A6J6PV72</accession>
<dbReference type="EMBL" id="CAEZXB010000013">
    <property type="protein sequence ID" value="CAB4676972.1"/>
    <property type="molecule type" value="Genomic_DNA"/>
</dbReference>
<dbReference type="GO" id="GO:0003700">
    <property type="term" value="F:DNA-binding transcription factor activity"/>
    <property type="evidence" value="ECO:0007669"/>
    <property type="project" value="TreeGrafter"/>
</dbReference>
<organism evidence="4">
    <name type="scientific">freshwater metagenome</name>
    <dbReference type="NCBI Taxonomy" id="449393"/>
    <lineage>
        <taxon>unclassified sequences</taxon>
        <taxon>metagenomes</taxon>
        <taxon>ecological metagenomes</taxon>
    </lineage>
</organism>